<gene>
    <name evidence="1" type="ORF">QFC19_005224</name>
</gene>
<evidence type="ECO:0000313" key="2">
    <source>
        <dbReference type="Proteomes" id="UP001241377"/>
    </source>
</evidence>
<reference evidence="1" key="1">
    <citation type="submission" date="2023-04" db="EMBL/GenBank/DDBJ databases">
        <title>Draft Genome sequencing of Naganishia species isolated from polar environments using Oxford Nanopore Technology.</title>
        <authorList>
            <person name="Leo P."/>
            <person name="Venkateswaran K."/>
        </authorList>
    </citation>
    <scope>NUCLEOTIDE SEQUENCE</scope>
    <source>
        <strain evidence="1">MNA-CCFEE 5261</strain>
    </source>
</reference>
<accession>A0ACC2VQR5</accession>
<proteinExistence type="predicted"/>
<protein>
    <submittedName>
        <fullName evidence="1">Uncharacterized protein</fullName>
    </submittedName>
</protein>
<organism evidence="1 2">
    <name type="scientific">Naganishia cerealis</name>
    <dbReference type="NCBI Taxonomy" id="610337"/>
    <lineage>
        <taxon>Eukaryota</taxon>
        <taxon>Fungi</taxon>
        <taxon>Dikarya</taxon>
        <taxon>Basidiomycota</taxon>
        <taxon>Agaricomycotina</taxon>
        <taxon>Tremellomycetes</taxon>
        <taxon>Filobasidiales</taxon>
        <taxon>Filobasidiaceae</taxon>
        <taxon>Naganishia</taxon>
    </lineage>
</organism>
<dbReference type="EMBL" id="JASBWR010000058">
    <property type="protein sequence ID" value="KAJ9101448.1"/>
    <property type="molecule type" value="Genomic_DNA"/>
</dbReference>
<evidence type="ECO:0000313" key="1">
    <source>
        <dbReference type="EMBL" id="KAJ9101448.1"/>
    </source>
</evidence>
<comment type="caution">
    <text evidence="1">The sequence shown here is derived from an EMBL/GenBank/DDBJ whole genome shotgun (WGS) entry which is preliminary data.</text>
</comment>
<sequence>MAASESPLPASAVRPAAACLRCRSKKVKCDQRYPRCSRCEKGNAECVGVDPATGREVPRSYIVHLEEKIRFLESQLLRAPAEMVPMKQEFSPPVDMSGDRISPHSAQSEPSISEPIPFAKLMSTALKLKSEQSKASSQTPPQPTQMDPSLSLRHEHVAPALLPPKKTAEEFLKIFFAQSNAQLPILHREEFIVKYFVPIYGDLSPRISLASNYSAMNLPANTIREEDTWFYKYKIEFKKLIDARYDPATIERLLVAPEPYHKALFFLNIVFAISSSVHHLQYPSTISDSFKVAASRYVDQVYCSSDQLETLQGILLLALFATMRPAKPGIWYVLGTALRLCVDLELHCESPRSLSSYNSFTRDKRRRLFWCTYSIDRQVCLYLNRPVGISDDSIETPFPSELDDALIVDDANSRADFLNLGTQSESTPSYKSVSIAFFKIRQIQSQVQRILGQKKAELPLKFSSLDSWRAEMNRQLQEWRNSLPKTQRKMNCDFNTNFFDLNYFHTLIRIHGLSSKRFLLTADDYEILSDASKELINCYSLLYANKCINYTWAAVHNMFMAGTSYLYAVYNSNDTKIANSVFEVKKITQECITILHSLIDRCVTAWSCIETLKLLSAVVLKIRYNETVYANMNRIAIPSAQQIAKSQPAGYVNSNLQHLIAALIEHENINSSVPQEPDQQQTYAIQNPKSEPLDQITPFEWVSENSLEGLDVGGDPNALDIKQFLTQLETTSDVSSISGRESLLGYKPFDGTPVSNHSHGSTYSSPANGYQSPQTGRNSAQLEVQSRDAKRTFEMMNKVTADSIWDEFFTSQTVGGFGINEGLIVEE</sequence>
<name>A0ACC2VQR5_9TREE</name>
<dbReference type="Proteomes" id="UP001241377">
    <property type="component" value="Unassembled WGS sequence"/>
</dbReference>
<keyword evidence="2" id="KW-1185">Reference proteome</keyword>